<dbReference type="AlphaFoldDB" id="A0A7C3EKW0"/>
<dbReference type="EMBL" id="DSVL01000259">
    <property type="protein sequence ID" value="HFH29509.1"/>
    <property type="molecule type" value="Genomic_DNA"/>
</dbReference>
<protein>
    <submittedName>
        <fullName evidence="2">AmmeMemoRadiSam system protein B</fullName>
    </submittedName>
</protein>
<evidence type="ECO:0000313" key="2">
    <source>
        <dbReference type="EMBL" id="HFH29509.1"/>
    </source>
</evidence>
<dbReference type="InterPro" id="IPR002737">
    <property type="entry name" value="MEMO1_fam"/>
</dbReference>
<organism evidence="2">
    <name type="scientific">Gracilinema caldarium</name>
    <dbReference type="NCBI Taxonomy" id="215591"/>
    <lineage>
        <taxon>Bacteria</taxon>
        <taxon>Pseudomonadati</taxon>
        <taxon>Spirochaetota</taxon>
        <taxon>Spirochaetia</taxon>
        <taxon>Spirochaetales</taxon>
        <taxon>Breznakiellaceae</taxon>
        <taxon>Gracilinema</taxon>
    </lineage>
</organism>
<accession>A0A7C3EKW0</accession>
<dbReference type="NCBIfam" id="TIGR04336">
    <property type="entry name" value="AmmeMemoSam_B"/>
    <property type="match status" value="1"/>
</dbReference>
<comment type="similarity">
    <text evidence="1">Belongs to the MEMO1 family.</text>
</comment>
<dbReference type="Pfam" id="PF01875">
    <property type="entry name" value="Memo"/>
    <property type="match status" value="1"/>
</dbReference>
<dbReference type="PANTHER" id="PTHR11060">
    <property type="entry name" value="PROTEIN MEMO1"/>
    <property type="match status" value="1"/>
</dbReference>
<gene>
    <name evidence="2" type="primary">amrB</name>
    <name evidence="2" type="ORF">ENS59_08360</name>
</gene>
<evidence type="ECO:0000256" key="1">
    <source>
        <dbReference type="ARBA" id="ARBA00006315"/>
    </source>
</evidence>
<dbReference type="PANTHER" id="PTHR11060:SF0">
    <property type="entry name" value="PROTEIN MEMO1"/>
    <property type="match status" value="1"/>
</dbReference>
<dbReference type="Gene3D" id="3.40.830.10">
    <property type="entry name" value="LigB-like"/>
    <property type="match status" value="1"/>
</dbReference>
<sequence>MRIRKPVLPSGWYPTSPASVETFILQFREKIESEPGFARDAKACVVPHAGWTYSGAIALSALLRLQAEPETLVVFGGHLGPSDQPLMLMDEGVETPFGIMPVDVGFRNLILEKVSCRADIYQDNTVEVQLPFLHYLFPESQLIWMRLPANIDSFSLGKTISELARSQHKNVRIIGSTDLTHYGPNYDFTPQGSGEKAYQWVTQVNDAEFINAVILMNKEAVLQKATDDYAACSVGAVLGTMGYSEDCRLKKPELVAYGTSREIYNSDSFVGYCSIIWR</sequence>
<dbReference type="CDD" id="cd07361">
    <property type="entry name" value="MEMO_like"/>
    <property type="match status" value="1"/>
</dbReference>
<proteinExistence type="inferred from homology"/>
<comment type="caution">
    <text evidence="2">The sequence shown here is derived from an EMBL/GenBank/DDBJ whole genome shotgun (WGS) entry which is preliminary data.</text>
</comment>
<reference evidence="2" key="1">
    <citation type="journal article" date="2020" name="mSystems">
        <title>Genome- and Community-Level Interaction Insights into Carbon Utilization and Element Cycling Functions of Hydrothermarchaeota in Hydrothermal Sediment.</title>
        <authorList>
            <person name="Zhou Z."/>
            <person name="Liu Y."/>
            <person name="Xu W."/>
            <person name="Pan J."/>
            <person name="Luo Z.H."/>
            <person name="Li M."/>
        </authorList>
    </citation>
    <scope>NUCLEOTIDE SEQUENCE [LARGE SCALE GENOMIC DNA]</scope>
    <source>
        <strain evidence="2">SpSt-503</strain>
    </source>
</reference>
<name>A0A7C3EKW0_9SPIR</name>